<dbReference type="RefSeq" id="WP_243067089.1">
    <property type="nucleotide sequence ID" value="NZ_JAIVFK010000019.1"/>
</dbReference>
<dbReference type="EMBL" id="JAIVFP010000001">
    <property type="protein sequence ID" value="MCI4683122.1"/>
    <property type="molecule type" value="Genomic_DNA"/>
</dbReference>
<accession>A0ABS9Z925</accession>
<evidence type="ECO:0008006" key="3">
    <source>
        <dbReference type="Google" id="ProtNLM"/>
    </source>
</evidence>
<comment type="caution">
    <text evidence="1">The sequence shown here is derived from an EMBL/GenBank/DDBJ whole genome shotgun (WGS) entry which is preliminary data.</text>
</comment>
<gene>
    <name evidence="1" type="ORF">K2U94_10140</name>
</gene>
<dbReference type="InterPro" id="IPR027417">
    <property type="entry name" value="P-loop_NTPase"/>
</dbReference>
<proteinExistence type="predicted"/>
<reference evidence="1" key="1">
    <citation type="journal article" date="2022" name="ISME J.">
        <title>Identification of active gaseous-alkane degraders at natural gas seeps.</title>
        <authorList>
            <person name="Farhan Ul Haque M."/>
            <person name="Hernandez M."/>
            <person name="Crombie A.T."/>
            <person name="Murrell J.C."/>
        </authorList>
    </citation>
    <scope>NUCLEOTIDE SEQUENCE</scope>
    <source>
        <strain evidence="1">PC2</strain>
    </source>
</reference>
<sequence length="356" mass="40629">MKIWEFFLLPLRSKVSKMLDRMPRIVLHIGCEKTGTTSIQQFLSRERDFLMSKGILFPRVPAGNASEPNHKLLTLCVRRSNVEDLRATVPDVDTKIEHFLSDFAAEIAESAYHTIILSNEHCSSRLPELDQIGALKRLLLNFSENIDVIVYIRRQDKLLWSMYSTSLKSGNVREFVYPNDINSPLLNFKTLLDRWSEVFCVKNIHVRSYDDVILNGGDVVHDFLATAGLADLFGPLLLGESVTNRSLDGKTLEFLRLFNKYVPYLVDGRLNEQRGNIMKCLESISGKDDGPQDEQAGREFLERFRDSNAYVARKYLGRQNGQAFPEDWGSAASSDRELSVEDAVRIAAHLWIDNRK</sequence>
<dbReference type="Proteomes" id="UP001139104">
    <property type="component" value="Unassembled WGS sequence"/>
</dbReference>
<evidence type="ECO:0000313" key="1">
    <source>
        <dbReference type="EMBL" id="MCI4683122.1"/>
    </source>
</evidence>
<protein>
    <recommendedName>
        <fullName evidence="3">Sulfotransferase domain-containing protein</fullName>
    </recommendedName>
</protein>
<organism evidence="1 2">
    <name type="scientific">Candidatus Rhodoblastus alkanivorans</name>
    <dbReference type="NCBI Taxonomy" id="2954117"/>
    <lineage>
        <taxon>Bacteria</taxon>
        <taxon>Pseudomonadati</taxon>
        <taxon>Pseudomonadota</taxon>
        <taxon>Alphaproteobacteria</taxon>
        <taxon>Hyphomicrobiales</taxon>
        <taxon>Rhodoblastaceae</taxon>
        <taxon>Rhodoblastus</taxon>
    </lineage>
</organism>
<dbReference type="Gene3D" id="3.40.50.300">
    <property type="entry name" value="P-loop containing nucleotide triphosphate hydrolases"/>
    <property type="match status" value="1"/>
</dbReference>
<dbReference type="SUPFAM" id="SSF52540">
    <property type="entry name" value="P-loop containing nucleoside triphosphate hydrolases"/>
    <property type="match status" value="1"/>
</dbReference>
<name>A0ABS9Z925_9HYPH</name>
<evidence type="ECO:0000313" key="2">
    <source>
        <dbReference type="Proteomes" id="UP001139104"/>
    </source>
</evidence>
<keyword evidence="2" id="KW-1185">Reference proteome</keyword>